<dbReference type="RefSeq" id="WP_052846500.1">
    <property type="nucleotide sequence ID" value="NZ_BAABQO010000005.1"/>
</dbReference>
<accession>A0A832TI12</accession>
<name>A0A832TI12_9CREN</name>
<reference evidence="1" key="1">
    <citation type="journal article" date="2020" name="bioRxiv">
        <title>A rank-normalized archaeal taxonomy based on genome phylogeny resolves widespread incomplete and uneven classifications.</title>
        <authorList>
            <person name="Rinke C."/>
            <person name="Chuvochina M."/>
            <person name="Mussig A.J."/>
            <person name="Chaumeil P.-A."/>
            <person name="Waite D.W."/>
            <person name="Whitman W.B."/>
            <person name="Parks D.H."/>
            <person name="Hugenholtz P."/>
        </authorList>
    </citation>
    <scope>NUCLEOTIDE SEQUENCE</scope>
    <source>
        <strain evidence="1">UBA8838</strain>
    </source>
</reference>
<dbReference type="Proteomes" id="UP000646844">
    <property type="component" value="Unassembled WGS sequence"/>
</dbReference>
<proteinExistence type="predicted"/>
<organism evidence="1 2">
    <name type="scientific">Sulfurisphaera tokodaii</name>
    <dbReference type="NCBI Taxonomy" id="111955"/>
    <lineage>
        <taxon>Archaea</taxon>
        <taxon>Thermoproteota</taxon>
        <taxon>Thermoprotei</taxon>
        <taxon>Sulfolobales</taxon>
        <taxon>Sulfolobaceae</taxon>
        <taxon>Sulfurisphaera</taxon>
    </lineage>
</organism>
<evidence type="ECO:0000313" key="2">
    <source>
        <dbReference type="Proteomes" id="UP000646844"/>
    </source>
</evidence>
<dbReference type="GeneID" id="25400284"/>
<dbReference type="EMBL" id="DUJO01000012">
    <property type="protein sequence ID" value="HII73208.1"/>
    <property type="molecule type" value="Genomic_DNA"/>
</dbReference>
<comment type="caution">
    <text evidence="1">The sequence shown here is derived from an EMBL/GenBank/DDBJ whole genome shotgun (WGS) entry which is preliminary data.</text>
</comment>
<protein>
    <submittedName>
        <fullName evidence="1">Uncharacterized protein</fullName>
    </submittedName>
</protein>
<gene>
    <name evidence="1" type="ORF">HA332_02145</name>
</gene>
<evidence type="ECO:0000313" key="1">
    <source>
        <dbReference type="EMBL" id="HII73208.1"/>
    </source>
</evidence>
<sequence length="59" mass="6913">MANRDKMERNYISLADLFDHITIAKLRDPMSNEIKESMLMTIIETSASFSPTMRLLKHR</sequence>
<dbReference type="AlphaFoldDB" id="A0A832TI12"/>